<keyword evidence="2" id="KW-1185">Reference proteome</keyword>
<dbReference type="Proteomes" id="UP000584824">
    <property type="component" value="Unassembled WGS sequence"/>
</dbReference>
<evidence type="ECO:0000313" key="2">
    <source>
        <dbReference type="Proteomes" id="UP000584824"/>
    </source>
</evidence>
<dbReference type="CDD" id="cd03801">
    <property type="entry name" value="GT4_PimA-like"/>
    <property type="match status" value="1"/>
</dbReference>
<protein>
    <submittedName>
        <fullName evidence="1">Glycosyltransferase involved in cell wall biosynthesis</fullName>
    </submittedName>
</protein>
<reference evidence="1 2" key="1">
    <citation type="submission" date="2020-08" db="EMBL/GenBank/DDBJ databases">
        <title>Genomic Encyclopedia of Type Strains, Phase IV (KMG-IV): sequencing the most valuable type-strain genomes for metagenomic binning, comparative biology and taxonomic classification.</title>
        <authorList>
            <person name="Goeker M."/>
        </authorList>
    </citation>
    <scope>NUCLEOTIDE SEQUENCE [LARGE SCALE GENOMIC DNA]</scope>
    <source>
        <strain evidence="1 2">DSM 26385</strain>
    </source>
</reference>
<dbReference type="InterPro" id="IPR050194">
    <property type="entry name" value="Glycosyltransferase_grp1"/>
</dbReference>
<dbReference type="SUPFAM" id="SSF53756">
    <property type="entry name" value="UDP-Glycosyltransferase/glycogen phosphorylase"/>
    <property type="match status" value="1"/>
</dbReference>
<dbReference type="GO" id="GO:0016757">
    <property type="term" value="F:glycosyltransferase activity"/>
    <property type="evidence" value="ECO:0007669"/>
    <property type="project" value="TreeGrafter"/>
</dbReference>
<dbReference type="PANTHER" id="PTHR45947">
    <property type="entry name" value="SULFOQUINOVOSYL TRANSFERASE SQD2"/>
    <property type="match status" value="1"/>
</dbReference>
<dbReference type="PANTHER" id="PTHR45947:SF3">
    <property type="entry name" value="SULFOQUINOVOSYL TRANSFERASE SQD2"/>
    <property type="match status" value="1"/>
</dbReference>
<comment type="caution">
    <text evidence="1">The sequence shown here is derived from an EMBL/GenBank/DDBJ whole genome shotgun (WGS) entry which is preliminary data.</text>
</comment>
<accession>A0A7W6P174</accession>
<dbReference type="AlphaFoldDB" id="A0A7W6P174"/>
<sequence>MTWEGSANAVACQLRPRRRHVKGERVHRAVSRRITAPALASRALSRSIAAMRIAFYAPLKSPDHPVPSGDRLMARQLMRALGMGGNTVQLASALRSFHATPETVLPDLHAQAEAEIERLSRQWVADGPPDLWFCYHPYYKAPDLIGPALCRRFHLPYVTAEASYSKRRNLGCWARHQDDLKALVASAAVNLCFTARDSAGLAEAVPPARLARIAPFIDAAPFLETVPAAEVGRLLTVAMMRPGDKLESYRALAAALALVRADWRLSIIGDGPERPAVAAAFANLPTGRIDWRGEQDREGVIAAMARASLYVWPGHGEAYGLAYLEAQAGGLPVIAERVAGVPEVVADGRTGLLVEPGRPEAFAAAIDALLSDGVKRQNLSTAARRFVSEERSLPVIAGRLESLLVSALEYPL</sequence>
<dbReference type="EMBL" id="JACIDU010000006">
    <property type="protein sequence ID" value="MBB4103298.1"/>
    <property type="molecule type" value="Genomic_DNA"/>
</dbReference>
<keyword evidence="1" id="KW-0808">Transferase</keyword>
<dbReference type="Pfam" id="PF13692">
    <property type="entry name" value="Glyco_trans_1_4"/>
    <property type="match status" value="1"/>
</dbReference>
<name>A0A7W6P174_9HYPH</name>
<proteinExistence type="predicted"/>
<dbReference type="Gene3D" id="3.40.50.2000">
    <property type="entry name" value="Glycogen Phosphorylase B"/>
    <property type="match status" value="2"/>
</dbReference>
<evidence type="ECO:0000313" key="1">
    <source>
        <dbReference type="EMBL" id="MBB4103298.1"/>
    </source>
</evidence>
<organism evidence="1 2">
    <name type="scientific">Allorhizobium borbori</name>
    <dbReference type="NCBI Taxonomy" id="485907"/>
    <lineage>
        <taxon>Bacteria</taxon>
        <taxon>Pseudomonadati</taxon>
        <taxon>Pseudomonadota</taxon>
        <taxon>Alphaproteobacteria</taxon>
        <taxon>Hyphomicrobiales</taxon>
        <taxon>Rhizobiaceae</taxon>
        <taxon>Rhizobium/Agrobacterium group</taxon>
        <taxon>Allorhizobium</taxon>
    </lineage>
</organism>
<gene>
    <name evidence="1" type="ORF">GGQ66_001855</name>
</gene>